<dbReference type="EMBL" id="AFUB01000011">
    <property type="protein sequence ID" value="EGU69499.1"/>
    <property type="molecule type" value="Genomic_DNA"/>
</dbReference>
<comment type="caution">
    <text evidence="1">The sequence shown here is derived from an EMBL/GenBank/DDBJ whole genome shotgun (WGS) entry which is preliminary data.</text>
</comment>
<accession>F9LUV7</accession>
<name>F9LUV7_STROR</name>
<proteinExistence type="predicted"/>
<protein>
    <submittedName>
        <fullName evidence="1">Uncharacterized protein</fullName>
    </submittedName>
</protein>
<sequence>MKGACTTLKKLDRKNQLFVNCSGLKSAKIEKGRISSFLF</sequence>
<evidence type="ECO:0000313" key="2">
    <source>
        <dbReference type="Proteomes" id="UP000003858"/>
    </source>
</evidence>
<dbReference type="Proteomes" id="UP000003858">
    <property type="component" value="Unassembled WGS sequence"/>
</dbReference>
<organism evidence="1 2">
    <name type="scientific">Streptococcus mitis bv. 2 str. SK95</name>
    <dbReference type="NCBI Taxonomy" id="1000588"/>
    <lineage>
        <taxon>Bacteria</taxon>
        <taxon>Bacillati</taxon>
        <taxon>Bacillota</taxon>
        <taxon>Bacilli</taxon>
        <taxon>Lactobacillales</taxon>
        <taxon>Streptococcaceae</taxon>
        <taxon>Streptococcus</taxon>
    </lineage>
</organism>
<reference evidence="1 2" key="1">
    <citation type="submission" date="2011-05" db="EMBL/GenBank/DDBJ databases">
        <authorList>
            <person name="Durkin A.S."/>
            <person name="Radune D."/>
            <person name="Hostetler J."/>
            <person name="Torralba M."/>
            <person name="Gillis M."/>
            <person name="Methe B."/>
            <person name="Sutton G."/>
            <person name="Nelson K.E."/>
        </authorList>
    </citation>
    <scope>NUCLEOTIDE SEQUENCE [LARGE SCALE GENOMIC DNA]</scope>
    <source>
        <strain evidence="1 2">SK95</strain>
    </source>
</reference>
<dbReference type="AlphaFoldDB" id="F9LUV7"/>
<evidence type="ECO:0000313" key="1">
    <source>
        <dbReference type="EMBL" id="EGU69499.1"/>
    </source>
</evidence>
<gene>
    <name evidence="1" type="ORF">HMPREF9965_1130</name>
</gene>